<evidence type="ECO:0000256" key="1">
    <source>
        <dbReference type="ARBA" id="ARBA00001966"/>
    </source>
</evidence>
<proteinExistence type="predicted"/>
<dbReference type="Gene3D" id="3.20.20.70">
    <property type="entry name" value="Aldolase class I"/>
    <property type="match status" value="1"/>
</dbReference>
<dbReference type="PANTHER" id="PTHR11228">
    <property type="entry name" value="RADICAL SAM DOMAIN PROTEIN"/>
    <property type="match status" value="1"/>
</dbReference>
<dbReference type="InterPro" id="IPR058240">
    <property type="entry name" value="rSAM_sf"/>
</dbReference>
<dbReference type="SFLD" id="SFLDG01103">
    <property type="entry name" value="Uncharacterised_Radical_SAM_Su"/>
    <property type="match status" value="1"/>
</dbReference>
<reference evidence="8" key="1">
    <citation type="journal article" date="2019" name="Int. J. Syst. Evol. Microbiol.">
        <title>The Global Catalogue of Microorganisms (GCM) 10K type strain sequencing project: providing services to taxonomists for standard genome sequencing and annotation.</title>
        <authorList>
            <consortium name="The Broad Institute Genomics Platform"/>
            <consortium name="The Broad Institute Genome Sequencing Center for Infectious Disease"/>
            <person name="Wu L."/>
            <person name="Ma J."/>
        </authorList>
    </citation>
    <scope>NUCLEOTIDE SEQUENCE [LARGE SCALE GENOMIC DNA]</scope>
    <source>
        <strain evidence="8">NBRC 103627</strain>
    </source>
</reference>
<keyword evidence="8" id="KW-1185">Reference proteome</keyword>
<dbReference type="EMBL" id="JBHSFY010000004">
    <property type="protein sequence ID" value="MFC4476922.1"/>
    <property type="molecule type" value="Genomic_DNA"/>
</dbReference>
<keyword evidence="4" id="KW-0408">Iron</keyword>
<dbReference type="Pfam" id="PF04055">
    <property type="entry name" value="Radical_SAM"/>
    <property type="match status" value="1"/>
</dbReference>
<dbReference type="InterPro" id="IPR007197">
    <property type="entry name" value="rSAM"/>
</dbReference>
<evidence type="ECO:0000259" key="6">
    <source>
        <dbReference type="PROSITE" id="PS51918"/>
    </source>
</evidence>
<comment type="caution">
    <text evidence="7">The sequence shown here is derived from an EMBL/GenBank/DDBJ whole genome shotgun (WGS) entry which is preliminary data.</text>
</comment>
<dbReference type="InterPro" id="IPR024032">
    <property type="entry name" value="rSAM_paired_HxsC"/>
</dbReference>
<feature type="domain" description="Radical SAM core" evidence="6">
    <location>
        <begin position="91"/>
        <end position="317"/>
    </location>
</feature>
<evidence type="ECO:0000313" key="7">
    <source>
        <dbReference type="EMBL" id="MFC4476922.1"/>
    </source>
</evidence>
<dbReference type="Proteomes" id="UP001596003">
    <property type="component" value="Unassembled WGS sequence"/>
</dbReference>
<dbReference type="RefSeq" id="WP_379796546.1">
    <property type="nucleotide sequence ID" value="NZ_JBHSFY010000004.1"/>
</dbReference>
<name>A0ABV8ZEF1_9FLAO</name>
<sequence length="384" mass="44348">MILKTKGNIYDIDAPIIGRVTRFPENIGYEILISENNFSKEWYKFKAVLSTTKIISSLEIPIIHSIKNLDHLSEGDIVIINTDGIVNTIYRVDSNHNFLLFTERCNSNCLMCSQPPKDRDDTEYFFNQYSQAIPLIPKDCLEIGITGGEPTLLGNRFLKLLTQLKKELPETEIHCLTNGRSFAWENIARKVGEIENNRLMLAIPLYADVYHIHDYVVQAKDAFNQTVQGIYNLAKYGQRIEIRIVLHKQTIPRLLKLAKFIYKNMPFVEHIAFMGLEHEGYTSFNIDKLWIDPIDYQEELSDAVTYLSDFGMNVSIYNAQLCTLPQNLWKYSRKSISDWKNIYFDECNKCDLLHQCGGMFASGIKKHSDFIKAISYKDALKQVE</sequence>
<dbReference type="InterPro" id="IPR050377">
    <property type="entry name" value="Radical_SAM_PqqE_MftC-like"/>
</dbReference>
<dbReference type="CDD" id="cd01335">
    <property type="entry name" value="Radical_SAM"/>
    <property type="match status" value="1"/>
</dbReference>
<accession>A0ABV8ZEF1</accession>
<dbReference type="SFLD" id="SFLDG01067">
    <property type="entry name" value="SPASM/twitch_domain_containing"/>
    <property type="match status" value="1"/>
</dbReference>
<keyword evidence="5" id="KW-0411">Iron-sulfur</keyword>
<protein>
    <submittedName>
        <fullName evidence="7">His-Xaa-Ser system radical SAM maturase HxsC</fullName>
    </submittedName>
</protein>
<organism evidence="7 8">
    <name type="scientific">Flavobacterium chungangensis</name>
    <dbReference type="NCBI Taxonomy" id="2708132"/>
    <lineage>
        <taxon>Bacteria</taxon>
        <taxon>Pseudomonadati</taxon>
        <taxon>Bacteroidota</taxon>
        <taxon>Flavobacteriia</taxon>
        <taxon>Flavobacteriales</taxon>
        <taxon>Flavobacteriaceae</taxon>
        <taxon>Flavobacterium</taxon>
    </lineage>
</organism>
<dbReference type="InterPro" id="IPR013785">
    <property type="entry name" value="Aldolase_TIM"/>
</dbReference>
<gene>
    <name evidence="7" type="primary">hxsC</name>
    <name evidence="7" type="ORF">ACFO3N_07600</name>
</gene>
<evidence type="ECO:0000256" key="5">
    <source>
        <dbReference type="ARBA" id="ARBA00023014"/>
    </source>
</evidence>
<dbReference type="NCBIfam" id="TIGR03977">
    <property type="entry name" value="rSAM_pair_HxsC"/>
    <property type="match status" value="1"/>
</dbReference>
<evidence type="ECO:0000256" key="4">
    <source>
        <dbReference type="ARBA" id="ARBA00023004"/>
    </source>
</evidence>
<evidence type="ECO:0000256" key="3">
    <source>
        <dbReference type="ARBA" id="ARBA00022723"/>
    </source>
</evidence>
<evidence type="ECO:0000313" key="8">
    <source>
        <dbReference type="Proteomes" id="UP001596003"/>
    </source>
</evidence>
<dbReference type="PANTHER" id="PTHR11228:SF34">
    <property type="entry name" value="TUNGSTEN-CONTAINING ALDEHYDE FERREDOXIN OXIDOREDUCTASE COFACTOR MODIFYING PROTEIN"/>
    <property type="match status" value="1"/>
</dbReference>
<evidence type="ECO:0000256" key="2">
    <source>
        <dbReference type="ARBA" id="ARBA00022691"/>
    </source>
</evidence>
<dbReference type="SFLD" id="SFLDS00029">
    <property type="entry name" value="Radical_SAM"/>
    <property type="match status" value="1"/>
</dbReference>
<comment type="cofactor">
    <cofactor evidence="1">
        <name>[4Fe-4S] cluster</name>
        <dbReference type="ChEBI" id="CHEBI:49883"/>
    </cofactor>
</comment>
<keyword evidence="2" id="KW-0949">S-adenosyl-L-methionine</keyword>
<dbReference type="SUPFAM" id="SSF102114">
    <property type="entry name" value="Radical SAM enzymes"/>
    <property type="match status" value="1"/>
</dbReference>
<dbReference type="PROSITE" id="PS51918">
    <property type="entry name" value="RADICAL_SAM"/>
    <property type="match status" value="1"/>
</dbReference>
<keyword evidence="3" id="KW-0479">Metal-binding</keyword>